<sequence>MSKFLFLRAKEQELEITICLEDLGFQKKKKIQDAVEHALQWVDRNEYARAFEFEQRLEELVSTCNPIIVKVFKGSNDADGGIDDIGCSILSNNIYGVSFSSSIQVCD</sequence>
<dbReference type="Proteomes" id="UP000828941">
    <property type="component" value="Chromosome 6"/>
</dbReference>
<dbReference type="EMBL" id="CM039431">
    <property type="protein sequence ID" value="KAI4334677.1"/>
    <property type="molecule type" value="Genomic_DNA"/>
</dbReference>
<evidence type="ECO:0000313" key="1">
    <source>
        <dbReference type="EMBL" id="KAI4334677.1"/>
    </source>
</evidence>
<proteinExistence type="predicted"/>
<name>A0ACB9NDW8_BAUVA</name>
<evidence type="ECO:0000313" key="2">
    <source>
        <dbReference type="Proteomes" id="UP000828941"/>
    </source>
</evidence>
<keyword evidence="2" id="KW-1185">Reference proteome</keyword>
<organism evidence="1 2">
    <name type="scientific">Bauhinia variegata</name>
    <name type="common">Purple orchid tree</name>
    <name type="synonym">Phanera variegata</name>
    <dbReference type="NCBI Taxonomy" id="167791"/>
    <lineage>
        <taxon>Eukaryota</taxon>
        <taxon>Viridiplantae</taxon>
        <taxon>Streptophyta</taxon>
        <taxon>Embryophyta</taxon>
        <taxon>Tracheophyta</taxon>
        <taxon>Spermatophyta</taxon>
        <taxon>Magnoliopsida</taxon>
        <taxon>eudicotyledons</taxon>
        <taxon>Gunneridae</taxon>
        <taxon>Pentapetalae</taxon>
        <taxon>rosids</taxon>
        <taxon>fabids</taxon>
        <taxon>Fabales</taxon>
        <taxon>Fabaceae</taxon>
        <taxon>Cercidoideae</taxon>
        <taxon>Cercideae</taxon>
        <taxon>Bauhiniinae</taxon>
        <taxon>Bauhinia</taxon>
    </lineage>
</organism>
<protein>
    <submittedName>
        <fullName evidence="1">Uncharacterized protein</fullName>
    </submittedName>
</protein>
<reference evidence="1 2" key="1">
    <citation type="journal article" date="2022" name="DNA Res.">
        <title>Chromosomal-level genome assembly of the orchid tree Bauhinia variegata (Leguminosae; Cercidoideae) supports the allotetraploid origin hypothesis of Bauhinia.</title>
        <authorList>
            <person name="Zhong Y."/>
            <person name="Chen Y."/>
            <person name="Zheng D."/>
            <person name="Pang J."/>
            <person name="Liu Y."/>
            <person name="Luo S."/>
            <person name="Meng S."/>
            <person name="Qian L."/>
            <person name="Wei D."/>
            <person name="Dai S."/>
            <person name="Zhou R."/>
        </authorList>
    </citation>
    <scope>NUCLEOTIDE SEQUENCE [LARGE SCALE GENOMIC DNA]</scope>
    <source>
        <strain evidence="1">BV-YZ2020</strain>
    </source>
</reference>
<gene>
    <name evidence="1" type="ORF">L6164_013393</name>
</gene>
<accession>A0ACB9NDW8</accession>
<comment type="caution">
    <text evidence="1">The sequence shown here is derived from an EMBL/GenBank/DDBJ whole genome shotgun (WGS) entry which is preliminary data.</text>
</comment>